<accession>A0ACC2JT39</accession>
<dbReference type="EMBL" id="JAPUUL010000485">
    <property type="protein sequence ID" value="KAJ8130502.1"/>
    <property type="molecule type" value="Genomic_DNA"/>
</dbReference>
<organism evidence="1 2">
    <name type="scientific">Lasiodiplodia mahajangana</name>
    <dbReference type="NCBI Taxonomy" id="1108764"/>
    <lineage>
        <taxon>Eukaryota</taxon>
        <taxon>Fungi</taxon>
        <taxon>Dikarya</taxon>
        <taxon>Ascomycota</taxon>
        <taxon>Pezizomycotina</taxon>
        <taxon>Dothideomycetes</taxon>
        <taxon>Dothideomycetes incertae sedis</taxon>
        <taxon>Botryosphaeriales</taxon>
        <taxon>Botryosphaeriaceae</taxon>
        <taxon>Lasiodiplodia</taxon>
    </lineage>
</organism>
<evidence type="ECO:0000313" key="2">
    <source>
        <dbReference type="Proteomes" id="UP001153332"/>
    </source>
</evidence>
<name>A0ACC2JT39_9PEZI</name>
<comment type="caution">
    <text evidence="1">The sequence shown here is derived from an EMBL/GenBank/DDBJ whole genome shotgun (WGS) entry which is preliminary data.</text>
</comment>
<gene>
    <name evidence="1" type="ORF">O1611_g3129</name>
</gene>
<proteinExistence type="predicted"/>
<protein>
    <submittedName>
        <fullName evidence="1">Uncharacterized protein</fullName>
    </submittedName>
</protein>
<keyword evidence="2" id="KW-1185">Reference proteome</keyword>
<dbReference type="Proteomes" id="UP001153332">
    <property type="component" value="Unassembled WGS sequence"/>
</dbReference>
<sequence>MGQSSSKNTTGAAVERRPPATPGSHRQRSPASSPTPNSPVSPIDHYYLHSPNQLPKTEPDVHELEGAIRTVQDPDAACFTDGGSTAIDMDRHQIIYGQTPPAKAQAPRNGQRSESECFECRSPNTRERIFEVQTMREKLSLRIICPLLSGVLRQASVNSPANFPRDELFSPTPTLFEPFELLFHHRKIIFEVAKKDPTGSTFDHVKLLLDFVKKQRPTAWERLNELESGKCKKISFEDIWLLYPPGITVFVKEHGVWRAYKVERVELGSPWSLDKVLIHCLYLDLELTGKWLIPKQEILTIQYYSSDMPIGDLEVVPEWYFQGLKGFHAKLIERGEKFWEYSRKVNYKEYCGQAWPQSSRQYPVSIIIDYLTSSKHTQVAKNMPTGNFSGPKCSLCLGEALGLPSFPIGLSHALDVCTRTPHAEIRQREGYNAFLFCPPTMWAFSLKHKSWELIMPEDVREVVRQDNALNQLEMEEDNKEYLESTVVSNIVGEPRRARDHLLRERGSGSIILLHGGPGTGKTFTAECLAAKHVIALYKITCADLGTDPEVLDKRLQQIFLRAANWKVLLLFDQADIFIQARDVQDWRRSALVSIFLHHLDTAEALLFMTATRIDNLDRSLESRVTMPIELPEIDLKGQKRIWKSWISRLENVTWKQKAELERFIDYDLEKAEEGAHTGMNGLQIQSCVTAASMLARKNNGIYCYLSLFAANFNNYIKIMGADLSNCRKLKYHTYKEDAQARPRV</sequence>
<reference evidence="1" key="1">
    <citation type="submission" date="2022-12" db="EMBL/GenBank/DDBJ databases">
        <title>Genome Sequence of Lasiodiplodia mahajangana.</title>
        <authorList>
            <person name="Buettner E."/>
        </authorList>
    </citation>
    <scope>NUCLEOTIDE SEQUENCE</scope>
    <source>
        <strain evidence="1">VT137</strain>
    </source>
</reference>
<evidence type="ECO:0000313" key="1">
    <source>
        <dbReference type="EMBL" id="KAJ8130502.1"/>
    </source>
</evidence>